<keyword evidence="3" id="KW-1185">Reference proteome</keyword>
<dbReference type="RefSeq" id="WP_377465693.1">
    <property type="nucleotide sequence ID" value="NZ_JBHUOP010000002.1"/>
</dbReference>
<sequence length="208" mass="23134">MSGSSGEEPQNQVRFTMEFHSIENSTELSIEGETPWQFETDEEELARQQAEQEAYLLEQENNPPADPRYPVGERIETETSVALSLEAWVDNLSDKFYMSSGEDDLPESDPQQVGSSPLRVWSNGATAFALGYPDDTARLLLIFIDDRTGTPDSDTEPIVTVEGAFLGTAFNETYLDILEPGQYHIEAAADPEYQNKITVRFTPVKSGA</sequence>
<evidence type="ECO:0000256" key="1">
    <source>
        <dbReference type="SAM" id="MobiDB-lite"/>
    </source>
</evidence>
<reference evidence="3" key="1">
    <citation type="journal article" date="2019" name="Int. J. Syst. Evol. Microbiol.">
        <title>The Global Catalogue of Microorganisms (GCM) 10K type strain sequencing project: providing services to taxonomists for standard genome sequencing and annotation.</title>
        <authorList>
            <consortium name="The Broad Institute Genomics Platform"/>
            <consortium name="The Broad Institute Genome Sequencing Center for Infectious Disease"/>
            <person name="Wu L."/>
            <person name="Ma J."/>
        </authorList>
    </citation>
    <scope>NUCLEOTIDE SEQUENCE [LARGE SCALE GENOMIC DNA]</scope>
    <source>
        <strain evidence="3">KCTC 33576</strain>
    </source>
</reference>
<dbReference type="Proteomes" id="UP001597391">
    <property type="component" value="Unassembled WGS sequence"/>
</dbReference>
<evidence type="ECO:0000313" key="2">
    <source>
        <dbReference type="EMBL" id="MFD2840045.1"/>
    </source>
</evidence>
<name>A0ABW5XDI7_9MICO</name>
<evidence type="ECO:0000313" key="3">
    <source>
        <dbReference type="Proteomes" id="UP001597391"/>
    </source>
</evidence>
<evidence type="ECO:0008006" key="4">
    <source>
        <dbReference type="Google" id="ProtNLM"/>
    </source>
</evidence>
<protein>
    <recommendedName>
        <fullName evidence="4">Carboxypeptidase regulatory-like domain-containing protein</fullName>
    </recommendedName>
</protein>
<feature type="compositionally biased region" description="Low complexity" evidence="1">
    <location>
        <begin position="47"/>
        <end position="60"/>
    </location>
</feature>
<dbReference type="EMBL" id="JBHUOP010000002">
    <property type="protein sequence ID" value="MFD2840045.1"/>
    <property type="molecule type" value="Genomic_DNA"/>
</dbReference>
<organism evidence="2 3">
    <name type="scientific">Populibacterium corticicola</name>
    <dbReference type="NCBI Taxonomy" id="1812826"/>
    <lineage>
        <taxon>Bacteria</taxon>
        <taxon>Bacillati</taxon>
        <taxon>Actinomycetota</taxon>
        <taxon>Actinomycetes</taxon>
        <taxon>Micrococcales</taxon>
        <taxon>Jonesiaceae</taxon>
        <taxon>Populibacterium</taxon>
    </lineage>
</organism>
<gene>
    <name evidence="2" type="ORF">ACFSYH_05610</name>
</gene>
<accession>A0ABW5XDI7</accession>
<proteinExistence type="predicted"/>
<feature type="region of interest" description="Disordered" evidence="1">
    <location>
        <begin position="41"/>
        <end position="70"/>
    </location>
</feature>
<comment type="caution">
    <text evidence="2">The sequence shown here is derived from an EMBL/GenBank/DDBJ whole genome shotgun (WGS) entry which is preliminary data.</text>
</comment>